<gene>
    <name evidence="1" type="ORF">JCM19237_4666</name>
</gene>
<evidence type="ECO:0000313" key="2">
    <source>
        <dbReference type="Proteomes" id="UP000029227"/>
    </source>
</evidence>
<dbReference type="AlphaFoldDB" id="A0A090QVM1"/>
<protein>
    <submittedName>
        <fullName evidence="1">Uncharacterized protein</fullName>
    </submittedName>
</protein>
<name>A0A090QVM1_9GAMM</name>
<dbReference type="eggNOG" id="ENOG5031ZQF">
    <property type="taxonomic scope" value="Bacteria"/>
</dbReference>
<organism evidence="1 2">
    <name type="scientific">Photobacterium aphoticum</name>
    <dbReference type="NCBI Taxonomy" id="754436"/>
    <lineage>
        <taxon>Bacteria</taxon>
        <taxon>Pseudomonadati</taxon>
        <taxon>Pseudomonadota</taxon>
        <taxon>Gammaproteobacteria</taxon>
        <taxon>Vibrionales</taxon>
        <taxon>Vibrionaceae</taxon>
        <taxon>Photobacterium</taxon>
    </lineage>
</organism>
<proteinExistence type="predicted"/>
<comment type="caution">
    <text evidence="1">The sequence shown here is derived from an EMBL/GenBank/DDBJ whole genome shotgun (WGS) entry which is preliminary data.</text>
</comment>
<dbReference type="EMBL" id="BBMN01000015">
    <property type="protein sequence ID" value="GAL07250.1"/>
    <property type="molecule type" value="Genomic_DNA"/>
</dbReference>
<accession>A0A090QVM1</accession>
<reference evidence="1 2" key="1">
    <citation type="journal article" date="2014" name="Genome Announc.">
        <title>Draft Genome Sequences of Two Vibrionaceae Species, Vibrio ponticus C121 and Photobacterium aphoticum C119, Isolated as Coral Reef Microbiota.</title>
        <authorList>
            <person name="Al-saari N."/>
            <person name="Meirelles P.M."/>
            <person name="Mino S."/>
            <person name="Suda W."/>
            <person name="Oshima K."/>
            <person name="Hattori M."/>
            <person name="Ohkuma M."/>
            <person name="Thompson F.L."/>
            <person name="Gomez-Gil B."/>
            <person name="Sawabe T."/>
            <person name="Sawabe T."/>
        </authorList>
    </citation>
    <scope>NUCLEOTIDE SEQUENCE [LARGE SCALE GENOMIC DNA]</scope>
    <source>
        <strain evidence="1 2">JCM 19237</strain>
    </source>
</reference>
<sequence>MVPFGLSTEQFSMKFLRSLDKIAPNFIEELKSLFLLPVPETVSEAEVQIFLGDDGMETPSAWIYFHGKNNKVDSSDPTIFPGKSREILHGSYDIPPFDEEYYFDEDFGGVYLIANITKRWLAECWWKAGGWEYPIPVKVWVHDEFGDGSSIDLSKLC</sequence>
<evidence type="ECO:0000313" key="1">
    <source>
        <dbReference type="EMBL" id="GAL07250.1"/>
    </source>
</evidence>
<dbReference type="Proteomes" id="UP000029227">
    <property type="component" value="Unassembled WGS sequence"/>
</dbReference>